<dbReference type="PANTHER" id="PTHR48041">
    <property type="entry name" value="ABC TRANSPORTER G FAMILY MEMBER 28"/>
    <property type="match status" value="1"/>
</dbReference>
<feature type="transmembrane region" description="Helical" evidence="8">
    <location>
        <begin position="438"/>
        <end position="459"/>
    </location>
</feature>
<feature type="transmembrane region" description="Helical" evidence="8">
    <location>
        <begin position="405"/>
        <end position="426"/>
    </location>
</feature>
<evidence type="ECO:0000259" key="9">
    <source>
        <dbReference type="PROSITE" id="PS50893"/>
    </source>
</evidence>
<feature type="transmembrane region" description="Helical" evidence="8">
    <location>
        <begin position="543"/>
        <end position="565"/>
    </location>
</feature>
<evidence type="ECO:0000256" key="2">
    <source>
        <dbReference type="ARBA" id="ARBA00022448"/>
    </source>
</evidence>
<keyword evidence="11" id="KW-1185">Reference proteome</keyword>
<dbReference type="SMART" id="SM00382">
    <property type="entry name" value="AAA"/>
    <property type="match status" value="1"/>
</dbReference>
<dbReference type="SUPFAM" id="SSF52540">
    <property type="entry name" value="P-loop containing nucleoside triphosphate hydrolases"/>
    <property type="match status" value="1"/>
</dbReference>
<keyword evidence="2" id="KW-0813">Transport</keyword>
<keyword evidence="3 8" id="KW-0812">Transmembrane</keyword>
<dbReference type="PROSITE" id="PS00211">
    <property type="entry name" value="ABC_TRANSPORTER_1"/>
    <property type="match status" value="1"/>
</dbReference>
<keyword evidence="5" id="KW-0067">ATP-binding</keyword>
<dbReference type="Gramene" id="RZC82462">
    <property type="protein sequence ID" value="RZC82462"/>
    <property type="gene ID" value="C5167_045249"/>
</dbReference>
<comment type="subcellular location">
    <subcellularLocation>
        <location evidence="1">Membrane</location>
        <topology evidence="1">Multi-pass membrane protein</topology>
    </subcellularLocation>
</comment>
<dbReference type="InterPro" id="IPR027417">
    <property type="entry name" value="P-loop_NTPase"/>
</dbReference>
<accession>A0A4Y7LCP7</accession>
<dbReference type="Pfam" id="PF01061">
    <property type="entry name" value="ABC2_membrane"/>
    <property type="match status" value="1"/>
</dbReference>
<dbReference type="Proteomes" id="UP000316621">
    <property type="component" value="Chromosome 11"/>
</dbReference>
<dbReference type="EMBL" id="CM010725">
    <property type="protein sequence ID" value="RZC82462.1"/>
    <property type="molecule type" value="Genomic_DNA"/>
</dbReference>
<evidence type="ECO:0000256" key="1">
    <source>
        <dbReference type="ARBA" id="ARBA00004141"/>
    </source>
</evidence>
<dbReference type="InterPro" id="IPR017871">
    <property type="entry name" value="ABC_transporter-like_CS"/>
</dbReference>
<gene>
    <name evidence="10" type="ORF">C5167_045249</name>
</gene>
<dbReference type="AlphaFoldDB" id="A0A4Y7LCP7"/>
<feature type="domain" description="ABC transporter" evidence="9">
    <location>
        <begin position="91"/>
        <end position="335"/>
    </location>
</feature>
<protein>
    <recommendedName>
        <fullName evidence="9">ABC transporter domain-containing protein</fullName>
    </recommendedName>
</protein>
<dbReference type="GO" id="GO:0005524">
    <property type="term" value="F:ATP binding"/>
    <property type="evidence" value="ECO:0007669"/>
    <property type="project" value="UniProtKB-KW"/>
</dbReference>
<organism evidence="10 11">
    <name type="scientific">Papaver somniferum</name>
    <name type="common">Opium poppy</name>
    <dbReference type="NCBI Taxonomy" id="3469"/>
    <lineage>
        <taxon>Eukaryota</taxon>
        <taxon>Viridiplantae</taxon>
        <taxon>Streptophyta</taxon>
        <taxon>Embryophyta</taxon>
        <taxon>Tracheophyta</taxon>
        <taxon>Spermatophyta</taxon>
        <taxon>Magnoliopsida</taxon>
        <taxon>Ranunculales</taxon>
        <taxon>Papaveraceae</taxon>
        <taxon>Papaveroideae</taxon>
        <taxon>Papaver</taxon>
    </lineage>
</organism>
<dbReference type="InterPro" id="IPR050352">
    <property type="entry name" value="ABCG_transporters"/>
</dbReference>
<evidence type="ECO:0000256" key="6">
    <source>
        <dbReference type="ARBA" id="ARBA00022989"/>
    </source>
</evidence>
<dbReference type="InterPro" id="IPR003439">
    <property type="entry name" value="ABC_transporter-like_ATP-bd"/>
</dbReference>
<keyword evidence="6 8" id="KW-1133">Transmembrane helix</keyword>
<dbReference type="PANTHER" id="PTHR48041:SF11">
    <property type="entry name" value="ABC TRANSPORTER G FAMILY MEMBER 16"/>
    <property type="match status" value="1"/>
</dbReference>
<dbReference type="GO" id="GO:0140359">
    <property type="term" value="F:ABC-type transporter activity"/>
    <property type="evidence" value="ECO:0007669"/>
    <property type="project" value="InterPro"/>
</dbReference>
<evidence type="ECO:0000256" key="3">
    <source>
        <dbReference type="ARBA" id="ARBA00022692"/>
    </source>
</evidence>
<evidence type="ECO:0000256" key="4">
    <source>
        <dbReference type="ARBA" id="ARBA00022741"/>
    </source>
</evidence>
<feature type="transmembrane region" description="Helical" evidence="8">
    <location>
        <begin position="480"/>
        <end position="506"/>
    </location>
</feature>
<dbReference type="InterPro" id="IPR013525">
    <property type="entry name" value="ABC2_TM"/>
</dbReference>
<dbReference type="GO" id="GO:0016887">
    <property type="term" value="F:ATP hydrolysis activity"/>
    <property type="evidence" value="ECO:0007669"/>
    <property type="project" value="InterPro"/>
</dbReference>
<dbReference type="Pfam" id="PF00005">
    <property type="entry name" value="ABC_tran"/>
    <property type="match status" value="1"/>
</dbReference>
<evidence type="ECO:0000313" key="10">
    <source>
        <dbReference type="EMBL" id="RZC82462.1"/>
    </source>
</evidence>
<evidence type="ECO:0000256" key="7">
    <source>
        <dbReference type="ARBA" id="ARBA00023136"/>
    </source>
</evidence>
<dbReference type="PROSITE" id="PS50893">
    <property type="entry name" value="ABC_TRANSPORTER_2"/>
    <property type="match status" value="1"/>
</dbReference>
<proteinExistence type="predicted"/>
<keyword evidence="7 8" id="KW-0472">Membrane</keyword>
<feature type="transmembrane region" description="Helical" evidence="8">
    <location>
        <begin position="512"/>
        <end position="536"/>
    </location>
</feature>
<dbReference type="InterPro" id="IPR003593">
    <property type="entry name" value="AAA+_ATPase"/>
</dbReference>
<dbReference type="GO" id="GO:0016020">
    <property type="term" value="C:membrane"/>
    <property type="evidence" value="ECO:0007669"/>
    <property type="project" value="UniProtKB-SubCell"/>
</dbReference>
<name>A0A4Y7LCP7_PAPSO</name>
<evidence type="ECO:0000313" key="11">
    <source>
        <dbReference type="Proteomes" id="UP000316621"/>
    </source>
</evidence>
<evidence type="ECO:0000256" key="5">
    <source>
        <dbReference type="ARBA" id="ARBA00022840"/>
    </source>
</evidence>
<dbReference type="Gene3D" id="3.40.50.300">
    <property type="entry name" value="P-loop containing nucleotide triphosphate hydrolases"/>
    <property type="match status" value="1"/>
</dbReference>
<evidence type="ECO:0000256" key="8">
    <source>
        <dbReference type="SAM" id="Phobius"/>
    </source>
</evidence>
<reference evidence="10 11" key="1">
    <citation type="journal article" date="2018" name="Science">
        <title>The opium poppy genome and morphinan production.</title>
        <authorList>
            <person name="Guo L."/>
            <person name="Winzer T."/>
            <person name="Yang X."/>
            <person name="Li Y."/>
            <person name="Ning Z."/>
            <person name="He Z."/>
            <person name="Teodor R."/>
            <person name="Lu Y."/>
            <person name="Bowser T.A."/>
            <person name="Graham I.A."/>
            <person name="Ye K."/>
        </authorList>
    </citation>
    <scope>NUCLEOTIDE SEQUENCE [LARGE SCALE GENOMIC DNA]</scope>
    <source>
        <strain evidence="11">cv. HN1</strain>
        <tissue evidence="10">Leaves</tissue>
    </source>
</reference>
<keyword evidence="4" id="KW-0547">Nucleotide-binding</keyword>
<sequence length="575" mass="63602">MNDFENIMNKGTNFTLEILPSLVNEPSELIEHDQIMDVGDHPQQVIELGDLASLTVRPVLFVISFQNLTSTVTSHRKTTVPTCFRQNSELLAVDTVERQSSRHSKTKVLLNDISGVAKEGEILAVLGTSGSGKSTLIDALANRISRESLKGSITLNDEALDSRLLKMLSAYVTQDDLLFPMLTVEETLMFSTEFRLPRSLSKSKKKARVQAVIEPLGLENAAKMMIGDERSRGVSGGERRRVSIAADIIHDPVILFLDEPTTGLDSTSAFMVVKIPQRIAQSGSIVIIGTPANLPVFYSELGYPISENENLTEFSLDFINEVKGSPEGTKRLVELSKSWQQNKYPKDLDSDNSSMCLKSSIASSISSGKLASSSSTTTFANPFWIEILVLTKRSIKNSIRMPELFWVRLGPCLFVGSLLASIFWQLDNSPKGAHERSGFFVYLTVSAFLHCVDALPIILQERCILTRETAYNAYRHSSYVLSYTIADVPSLMIMSAAFTVTTFWAVGLAGGFPGFFFFFLTNLTSFWAGSSLVAFISAAVPHIMLGYVIIVVLLGNFFLFSGFLVSRDRIRPYWI</sequence>